<evidence type="ECO:0000256" key="1">
    <source>
        <dbReference type="SAM" id="MobiDB-lite"/>
    </source>
</evidence>
<feature type="compositionally biased region" description="Basic and acidic residues" evidence="1">
    <location>
        <begin position="85"/>
        <end position="103"/>
    </location>
</feature>
<evidence type="ECO:0000259" key="2">
    <source>
        <dbReference type="PROSITE" id="PS50846"/>
    </source>
</evidence>
<dbReference type="Proteomes" id="UP000827721">
    <property type="component" value="Unassembled WGS sequence"/>
</dbReference>
<dbReference type="PANTHER" id="PTHR47005">
    <property type="entry name" value="HEAVY METAL TRANSPORT/DETOXIFICATION SUPERFAMILY PROTEIN"/>
    <property type="match status" value="1"/>
</dbReference>
<protein>
    <recommendedName>
        <fullName evidence="2">HMA domain-containing protein</fullName>
    </recommendedName>
</protein>
<dbReference type="EMBL" id="JAFEMO010000004">
    <property type="protein sequence ID" value="KAH7572666.1"/>
    <property type="molecule type" value="Genomic_DNA"/>
</dbReference>
<proteinExistence type="predicted"/>
<comment type="caution">
    <text evidence="3">The sequence shown here is derived from an EMBL/GenBank/DDBJ whole genome shotgun (WGS) entry which is preliminary data.</text>
</comment>
<reference evidence="3 4" key="1">
    <citation type="submission" date="2021-02" db="EMBL/GenBank/DDBJ databases">
        <title>Plant Genome Project.</title>
        <authorList>
            <person name="Zhang R.-G."/>
        </authorList>
    </citation>
    <scope>NUCLEOTIDE SEQUENCE [LARGE SCALE GENOMIC DNA]</scope>
    <source>
        <tissue evidence="3">Leaves</tissue>
    </source>
</reference>
<feature type="domain" description="HMA" evidence="2">
    <location>
        <begin position="7"/>
        <end position="78"/>
    </location>
</feature>
<feature type="region of interest" description="Disordered" evidence="1">
    <location>
        <begin position="305"/>
        <end position="380"/>
    </location>
</feature>
<feature type="compositionally biased region" description="Basic and acidic residues" evidence="1">
    <location>
        <begin position="307"/>
        <end position="336"/>
    </location>
</feature>
<evidence type="ECO:0000313" key="4">
    <source>
        <dbReference type="Proteomes" id="UP000827721"/>
    </source>
</evidence>
<name>A0ABQ8I7Y0_9ROSI</name>
<feature type="compositionally biased region" description="Low complexity" evidence="1">
    <location>
        <begin position="337"/>
        <end position="355"/>
    </location>
</feature>
<accession>A0ABQ8I7Y0</accession>
<sequence length="462" mass="52316">MAEKEKVTLMLLKVDLQCSKCLKKVKKVLRQFPRLENSSPEIQDQMYEEKNNTVMIKVVCCSPEKIRDKICYKGKGSIKSIEILKPPETKPENKPADKPKDQKPANPPKASEQTPLPKAPEQQLPMGYPPCYPLVPGRTYCSDCYEWHSGGLCYDDQYYGQPVRYYDGYYGRPVYDSWGGGGGYGYRGYSGSRCSEYFREENSQFSVSLFEVSGSELISHRHSYGRKEGYINVDLQCCKCYKKVKKVLCKFPRLENSVLKYRQIHDQVYDEKNNTVTIKVVCCSPENIRDKICCKGRGSIKSIEILKPPEEKTGQKKKSETDNPKDKKDNPKDKKAVNPPKSSSTSSKPPQRTPQANPPLKVTFEQPPPTKASEQPQLPMGYPPCYPPIPGRTCCSDFYEGRSGGPCYDNQCYGQSVRYYDGYCGRPVYDSWGGGGGGYRGYSGSLCNDYFREENSQSCTIM</sequence>
<gene>
    <name evidence="3" type="ORF">JRO89_XS04G0287700</name>
</gene>
<dbReference type="InterPro" id="IPR006121">
    <property type="entry name" value="HMA_dom"/>
</dbReference>
<evidence type="ECO:0000313" key="3">
    <source>
        <dbReference type="EMBL" id="KAH7572666.1"/>
    </source>
</evidence>
<dbReference type="PANTHER" id="PTHR47005:SF5">
    <property type="entry name" value="HEAVY METAL TRANSPORT_DETOXIFICATION SUPERFAMILY PROTEIN"/>
    <property type="match status" value="1"/>
</dbReference>
<feature type="region of interest" description="Disordered" evidence="1">
    <location>
        <begin position="82"/>
        <end position="122"/>
    </location>
</feature>
<keyword evidence="4" id="KW-1185">Reference proteome</keyword>
<dbReference type="PROSITE" id="PS50846">
    <property type="entry name" value="HMA_2"/>
    <property type="match status" value="1"/>
</dbReference>
<organism evidence="3 4">
    <name type="scientific">Xanthoceras sorbifolium</name>
    <dbReference type="NCBI Taxonomy" id="99658"/>
    <lineage>
        <taxon>Eukaryota</taxon>
        <taxon>Viridiplantae</taxon>
        <taxon>Streptophyta</taxon>
        <taxon>Embryophyta</taxon>
        <taxon>Tracheophyta</taxon>
        <taxon>Spermatophyta</taxon>
        <taxon>Magnoliopsida</taxon>
        <taxon>eudicotyledons</taxon>
        <taxon>Gunneridae</taxon>
        <taxon>Pentapetalae</taxon>
        <taxon>rosids</taxon>
        <taxon>malvids</taxon>
        <taxon>Sapindales</taxon>
        <taxon>Sapindaceae</taxon>
        <taxon>Xanthoceroideae</taxon>
        <taxon>Xanthoceras</taxon>
    </lineage>
</organism>